<dbReference type="SUPFAM" id="SSF47413">
    <property type="entry name" value="lambda repressor-like DNA-binding domains"/>
    <property type="match status" value="1"/>
</dbReference>
<comment type="caution">
    <text evidence="2">The sequence shown here is derived from an EMBL/GenBank/DDBJ whole genome shotgun (WGS) entry which is preliminary data.</text>
</comment>
<dbReference type="GO" id="GO:0003677">
    <property type="term" value="F:DNA binding"/>
    <property type="evidence" value="ECO:0007669"/>
    <property type="project" value="InterPro"/>
</dbReference>
<proteinExistence type="predicted"/>
<dbReference type="Pfam" id="PF01381">
    <property type="entry name" value="HTH_3"/>
    <property type="match status" value="1"/>
</dbReference>
<accession>A0A9D1M3L0</accession>
<dbReference type="InterPro" id="IPR001387">
    <property type="entry name" value="Cro/C1-type_HTH"/>
</dbReference>
<dbReference type="PROSITE" id="PS50943">
    <property type="entry name" value="HTH_CROC1"/>
    <property type="match status" value="1"/>
</dbReference>
<dbReference type="Proteomes" id="UP000824107">
    <property type="component" value="Unassembled WGS sequence"/>
</dbReference>
<evidence type="ECO:0000313" key="2">
    <source>
        <dbReference type="EMBL" id="HIU52937.1"/>
    </source>
</evidence>
<dbReference type="AlphaFoldDB" id="A0A9D1M3L0"/>
<reference evidence="2" key="1">
    <citation type="submission" date="2020-10" db="EMBL/GenBank/DDBJ databases">
        <authorList>
            <person name="Gilroy R."/>
        </authorList>
    </citation>
    <scope>NUCLEOTIDE SEQUENCE</scope>
    <source>
        <strain evidence="2">ChiW3-316</strain>
    </source>
</reference>
<reference evidence="2" key="2">
    <citation type="journal article" date="2021" name="PeerJ">
        <title>Extensive microbial diversity within the chicken gut microbiome revealed by metagenomics and culture.</title>
        <authorList>
            <person name="Gilroy R."/>
            <person name="Ravi A."/>
            <person name="Getino M."/>
            <person name="Pursley I."/>
            <person name="Horton D.L."/>
            <person name="Alikhan N.F."/>
            <person name="Baker D."/>
            <person name="Gharbi K."/>
            <person name="Hall N."/>
            <person name="Watson M."/>
            <person name="Adriaenssens E.M."/>
            <person name="Foster-Nyarko E."/>
            <person name="Jarju S."/>
            <person name="Secka A."/>
            <person name="Antonio M."/>
            <person name="Oren A."/>
            <person name="Chaudhuri R.R."/>
            <person name="La Ragione R."/>
            <person name="Hildebrand F."/>
            <person name="Pallen M.J."/>
        </authorList>
    </citation>
    <scope>NUCLEOTIDE SEQUENCE</scope>
    <source>
        <strain evidence="2">ChiW3-316</strain>
    </source>
</reference>
<evidence type="ECO:0000259" key="1">
    <source>
        <dbReference type="PROSITE" id="PS50943"/>
    </source>
</evidence>
<dbReference type="CDD" id="cd00093">
    <property type="entry name" value="HTH_XRE"/>
    <property type="match status" value="1"/>
</dbReference>
<evidence type="ECO:0000313" key="3">
    <source>
        <dbReference type="Proteomes" id="UP000824107"/>
    </source>
</evidence>
<name>A0A9D1M3L0_9PROT</name>
<dbReference type="EMBL" id="DVNC01000021">
    <property type="protein sequence ID" value="HIU52937.1"/>
    <property type="molecule type" value="Genomic_DNA"/>
</dbReference>
<dbReference type="Gene3D" id="1.10.260.40">
    <property type="entry name" value="lambda repressor-like DNA-binding domains"/>
    <property type="match status" value="1"/>
</dbReference>
<sequence length="80" mass="9491">MTKSVFTTEYRIFLKLLIEERKRAGLTQTLLAQKLEQSQPYVAKYEKGVRRLDLIEFLEIADAIGFNPFDFLSKLFKRFQ</sequence>
<dbReference type="SMART" id="SM00530">
    <property type="entry name" value="HTH_XRE"/>
    <property type="match status" value="1"/>
</dbReference>
<dbReference type="InterPro" id="IPR010982">
    <property type="entry name" value="Lambda_DNA-bd_dom_sf"/>
</dbReference>
<gene>
    <name evidence="2" type="ORF">IAD20_02530</name>
</gene>
<protein>
    <submittedName>
        <fullName evidence="2">Helix-turn-helix transcriptional regulator</fullName>
    </submittedName>
</protein>
<organism evidence="2 3">
    <name type="scientific">Candidatus Scatocola faecipullorum</name>
    <dbReference type="NCBI Taxonomy" id="2840917"/>
    <lineage>
        <taxon>Bacteria</taxon>
        <taxon>Pseudomonadati</taxon>
        <taxon>Pseudomonadota</taxon>
        <taxon>Alphaproteobacteria</taxon>
        <taxon>Rhodospirillales</taxon>
        <taxon>Rhodospirillaceae</taxon>
        <taxon>Rhodospirillaceae incertae sedis</taxon>
        <taxon>Candidatus Scatocola</taxon>
    </lineage>
</organism>
<feature type="domain" description="HTH cro/C1-type" evidence="1">
    <location>
        <begin position="17"/>
        <end position="72"/>
    </location>
</feature>